<name>A0A0N5CPR5_THECL</name>
<proteinExistence type="predicted"/>
<dbReference type="STRING" id="103827.A0A0N5CPR5"/>
<dbReference type="InterPro" id="IPR000276">
    <property type="entry name" value="GPCR_Rhodpsn"/>
</dbReference>
<organism evidence="9">
    <name type="scientific">Thelazia callipaeda</name>
    <name type="common">Oriental eyeworm</name>
    <name type="synonym">Parasitic nematode</name>
    <dbReference type="NCBI Taxonomy" id="103827"/>
    <lineage>
        <taxon>Eukaryota</taxon>
        <taxon>Metazoa</taxon>
        <taxon>Ecdysozoa</taxon>
        <taxon>Nematoda</taxon>
        <taxon>Chromadorea</taxon>
        <taxon>Rhabditida</taxon>
        <taxon>Spirurina</taxon>
        <taxon>Spiruromorpha</taxon>
        <taxon>Thelazioidea</taxon>
        <taxon>Thelaziidae</taxon>
        <taxon>Thelazia</taxon>
    </lineage>
</organism>
<evidence type="ECO:0000256" key="1">
    <source>
        <dbReference type="ARBA" id="ARBA00004370"/>
    </source>
</evidence>
<dbReference type="OrthoDB" id="10033446at2759"/>
<dbReference type="InterPro" id="IPR053093">
    <property type="entry name" value="GPCR-like"/>
</dbReference>
<keyword evidence="3 5" id="KW-1133">Transmembrane helix</keyword>
<sequence length="278" mass="31853">MYLRALAVADLLCMIFVLLFVIGEIATHAGLPLEKSYFQAFYRAHLMLFLINWASSTGVLIVVALSFDRFLSIVFPTYFRTWNVSQRAHQTIFAIYTITALLQIPYGIGRYTVDENINQEGTTIYASIDSEVSRTLQWQIYKWTREGLLRFAPILILSVLNIKIMTAFRRRQKLFVHLTNRKNRGNFTNGSGSSKDDTLIYILGGIVVMFFICNIPAALNLLFINETIKLRVDYHLFRAVANLLEITNHASQFYVFCACSTAYRTTFLEKFPLSAFSS</sequence>
<protein>
    <submittedName>
        <fullName evidence="9">G_PROTEIN_RECEP_F1_2 domain-containing protein</fullName>
    </submittedName>
</protein>
<dbReference type="Pfam" id="PF00001">
    <property type="entry name" value="7tm_1"/>
    <property type="match status" value="1"/>
</dbReference>
<evidence type="ECO:0000256" key="5">
    <source>
        <dbReference type="SAM" id="Phobius"/>
    </source>
</evidence>
<feature type="transmembrane region" description="Helical" evidence="5">
    <location>
        <begin position="6"/>
        <end position="26"/>
    </location>
</feature>
<keyword evidence="8" id="KW-1185">Reference proteome</keyword>
<keyword evidence="4 5" id="KW-0472">Membrane</keyword>
<feature type="transmembrane region" description="Helical" evidence="5">
    <location>
        <begin position="46"/>
        <end position="67"/>
    </location>
</feature>
<dbReference type="PROSITE" id="PS00237">
    <property type="entry name" value="G_PROTEIN_RECEP_F1_1"/>
    <property type="match status" value="1"/>
</dbReference>
<comment type="subcellular location">
    <subcellularLocation>
        <location evidence="1">Membrane</location>
    </subcellularLocation>
</comment>
<dbReference type="Proteomes" id="UP000276776">
    <property type="component" value="Unassembled WGS sequence"/>
</dbReference>
<feature type="transmembrane region" description="Helical" evidence="5">
    <location>
        <begin position="148"/>
        <end position="168"/>
    </location>
</feature>
<dbReference type="AlphaFoldDB" id="A0A0N5CPR5"/>
<dbReference type="InterPro" id="IPR017452">
    <property type="entry name" value="GPCR_Rhodpsn_7TM"/>
</dbReference>
<evidence type="ECO:0000256" key="3">
    <source>
        <dbReference type="ARBA" id="ARBA00022989"/>
    </source>
</evidence>
<evidence type="ECO:0000313" key="8">
    <source>
        <dbReference type="Proteomes" id="UP000276776"/>
    </source>
</evidence>
<gene>
    <name evidence="7" type="ORF">TCLT_LOCUS2216</name>
</gene>
<evidence type="ECO:0000313" key="7">
    <source>
        <dbReference type="EMBL" id="VDM98041.1"/>
    </source>
</evidence>
<dbReference type="PROSITE" id="PS50262">
    <property type="entry name" value="G_PROTEIN_RECEP_F1_2"/>
    <property type="match status" value="1"/>
</dbReference>
<dbReference type="PANTHER" id="PTHR47760">
    <property type="entry name" value="G-PROTEIN COUPLED RECEPTOR B0563.6-LIKE PROTEIN-RELATED"/>
    <property type="match status" value="1"/>
</dbReference>
<evidence type="ECO:0000256" key="2">
    <source>
        <dbReference type="ARBA" id="ARBA00022692"/>
    </source>
</evidence>
<reference evidence="7 8" key="2">
    <citation type="submission" date="2018-11" db="EMBL/GenBank/DDBJ databases">
        <authorList>
            <consortium name="Pathogen Informatics"/>
        </authorList>
    </citation>
    <scope>NUCLEOTIDE SEQUENCE [LARGE SCALE GENOMIC DNA]</scope>
</reference>
<dbReference type="PANTHER" id="PTHR47760:SF2">
    <property type="entry name" value="G-PROTEIN COUPLED RECEPTOR B0563.6-RELATED"/>
    <property type="match status" value="1"/>
</dbReference>
<dbReference type="OMA" id="CHPIKFF"/>
<dbReference type="EMBL" id="UYYF01000404">
    <property type="protein sequence ID" value="VDM98041.1"/>
    <property type="molecule type" value="Genomic_DNA"/>
</dbReference>
<feature type="domain" description="G-protein coupled receptors family 1 profile" evidence="6">
    <location>
        <begin position="1"/>
        <end position="256"/>
    </location>
</feature>
<keyword evidence="2 5" id="KW-0812">Transmembrane</keyword>
<dbReference type="GO" id="GO:0016020">
    <property type="term" value="C:membrane"/>
    <property type="evidence" value="ECO:0007669"/>
    <property type="project" value="UniProtKB-SubCell"/>
</dbReference>
<evidence type="ECO:0000313" key="9">
    <source>
        <dbReference type="WBParaSite" id="TCLT_0000221501-mRNA-1"/>
    </source>
</evidence>
<accession>A0A0N5CPR5</accession>
<feature type="transmembrane region" description="Helical" evidence="5">
    <location>
        <begin position="199"/>
        <end position="223"/>
    </location>
</feature>
<evidence type="ECO:0000259" key="6">
    <source>
        <dbReference type="PROSITE" id="PS50262"/>
    </source>
</evidence>
<reference evidence="9" key="1">
    <citation type="submission" date="2017-02" db="UniProtKB">
        <authorList>
            <consortium name="WormBaseParasite"/>
        </authorList>
    </citation>
    <scope>IDENTIFICATION</scope>
</reference>
<dbReference type="GO" id="GO:0004930">
    <property type="term" value="F:G protein-coupled receptor activity"/>
    <property type="evidence" value="ECO:0007669"/>
    <property type="project" value="InterPro"/>
</dbReference>
<dbReference type="WBParaSite" id="TCLT_0000221501-mRNA-1">
    <property type="protein sequence ID" value="TCLT_0000221501-mRNA-1"/>
    <property type="gene ID" value="TCLT_0000221501"/>
</dbReference>
<evidence type="ECO:0000256" key="4">
    <source>
        <dbReference type="ARBA" id="ARBA00023136"/>
    </source>
</evidence>
<dbReference type="CDD" id="cd14978">
    <property type="entry name" value="7tmA_FMRFamide_R-like"/>
    <property type="match status" value="1"/>
</dbReference>
<dbReference type="Gene3D" id="1.20.1070.10">
    <property type="entry name" value="Rhodopsin 7-helix transmembrane proteins"/>
    <property type="match status" value="1"/>
</dbReference>
<dbReference type="SUPFAM" id="SSF81321">
    <property type="entry name" value="Family A G protein-coupled receptor-like"/>
    <property type="match status" value="1"/>
</dbReference>